<dbReference type="SMART" id="SM00283">
    <property type="entry name" value="MA"/>
    <property type="match status" value="1"/>
</dbReference>
<dbReference type="CDD" id="cd11386">
    <property type="entry name" value="MCP_signal"/>
    <property type="match status" value="1"/>
</dbReference>
<dbReference type="Pfam" id="PF12729">
    <property type="entry name" value="4HB_MCP_1"/>
    <property type="match status" value="1"/>
</dbReference>
<evidence type="ECO:0000313" key="10">
    <source>
        <dbReference type="Proteomes" id="UP001596001"/>
    </source>
</evidence>
<dbReference type="PANTHER" id="PTHR43531:SF11">
    <property type="entry name" value="METHYL-ACCEPTING CHEMOTAXIS PROTEIN 3"/>
    <property type="match status" value="1"/>
</dbReference>
<dbReference type="SUPFAM" id="SSF58104">
    <property type="entry name" value="Methyl-accepting chemotaxis protein (MCP) signaling domain"/>
    <property type="match status" value="1"/>
</dbReference>
<feature type="domain" description="Methyl-accepting transducer" evidence="7">
    <location>
        <begin position="361"/>
        <end position="576"/>
    </location>
</feature>
<keyword evidence="4" id="KW-0175">Coiled coil</keyword>
<dbReference type="PROSITE" id="PS50111">
    <property type="entry name" value="CHEMOTAXIS_TRANSDUC_2"/>
    <property type="match status" value="1"/>
</dbReference>
<dbReference type="InterPro" id="IPR024478">
    <property type="entry name" value="HlyB_4HB_MCP"/>
</dbReference>
<dbReference type="Pfam" id="PF00015">
    <property type="entry name" value="MCPsignal"/>
    <property type="match status" value="1"/>
</dbReference>
<dbReference type="PROSITE" id="PS50885">
    <property type="entry name" value="HAMP"/>
    <property type="match status" value="1"/>
</dbReference>
<dbReference type="PRINTS" id="PR00260">
    <property type="entry name" value="CHEMTRNSDUCR"/>
</dbReference>
<feature type="chain" id="PRO_5045967154" evidence="6">
    <location>
        <begin position="28"/>
        <end position="645"/>
    </location>
</feature>
<comment type="similarity">
    <text evidence="2">Belongs to the methyl-accepting chemotaxis (MCP) protein family.</text>
</comment>
<dbReference type="Proteomes" id="UP001596001">
    <property type="component" value="Unassembled WGS sequence"/>
</dbReference>
<dbReference type="CDD" id="cd06225">
    <property type="entry name" value="HAMP"/>
    <property type="match status" value="1"/>
</dbReference>
<dbReference type="InterPro" id="IPR051310">
    <property type="entry name" value="MCP_chemotaxis"/>
</dbReference>
<feature type="coiled-coil region" evidence="4">
    <location>
        <begin position="547"/>
        <end position="574"/>
    </location>
</feature>
<accession>A0ABV9QI21</accession>
<feature type="transmembrane region" description="Helical" evidence="5">
    <location>
        <begin position="186"/>
        <end position="208"/>
    </location>
</feature>
<evidence type="ECO:0000256" key="3">
    <source>
        <dbReference type="PROSITE-ProRule" id="PRU00284"/>
    </source>
</evidence>
<evidence type="ECO:0000256" key="6">
    <source>
        <dbReference type="SAM" id="SignalP"/>
    </source>
</evidence>
<feature type="signal peptide" evidence="6">
    <location>
        <begin position="1"/>
        <end position="27"/>
    </location>
</feature>
<evidence type="ECO:0000256" key="5">
    <source>
        <dbReference type="SAM" id="Phobius"/>
    </source>
</evidence>
<feature type="domain" description="HAMP" evidence="8">
    <location>
        <begin position="304"/>
        <end position="356"/>
    </location>
</feature>
<dbReference type="EMBL" id="JBHSHJ010000016">
    <property type="protein sequence ID" value="MFC4790327.1"/>
    <property type="molecule type" value="Genomic_DNA"/>
</dbReference>
<protein>
    <submittedName>
        <fullName evidence="9">Methyl-accepting chemotaxis protein</fullName>
    </submittedName>
</protein>
<proteinExistence type="inferred from homology"/>
<dbReference type="Gene3D" id="1.10.287.950">
    <property type="entry name" value="Methyl-accepting chemotaxis protein"/>
    <property type="match status" value="1"/>
</dbReference>
<evidence type="ECO:0000259" key="7">
    <source>
        <dbReference type="PROSITE" id="PS50111"/>
    </source>
</evidence>
<evidence type="ECO:0000313" key="9">
    <source>
        <dbReference type="EMBL" id="MFC4790327.1"/>
    </source>
</evidence>
<evidence type="ECO:0000256" key="1">
    <source>
        <dbReference type="ARBA" id="ARBA00022500"/>
    </source>
</evidence>
<name>A0ABV9QI21_9BURK</name>
<keyword evidence="10" id="KW-1185">Reference proteome</keyword>
<keyword evidence="5" id="KW-0472">Membrane</keyword>
<keyword evidence="1" id="KW-0145">Chemotaxis</keyword>
<dbReference type="SMART" id="SM00304">
    <property type="entry name" value="HAMP"/>
    <property type="match status" value="2"/>
</dbReference>
<keyword evidence="6" id="KW-0732">Signal</keyword>
<dbReference type="PANTHER" id="PTHR43531">
    <property type="entry name" value="PROTEIN ICFG"/>
    <property type="match status" value="1"/>
</dbReference>
<dbReference type="InterPro" id="IPR003660">
    <property type="entry name" value="HAMP_dom"/>
</dbReference>
<comment type="caution">
    <text evidence="9">The sequence shown here is derived from an EMBL/GenBank/DDBJ whole genome shotgun (WGS) entry which is preliminary data.</text>
</comment>
<evidence type="ECO:0000256" key="4">
    <source>
        <dbReference type="SAM" id="Coils"/>
    </source>
</evidence>
<reference evidence="10" key="1">
    <citation type="journal article" date="2019" name="Int. J. Syst. Evol. Microbiol.">
        <title>The Global Catalogue of Microorganisms (GCM) 10K type strain sequencing project: providing services to taxonomists for standard genome sequencing and annotation.</title>
        <authorList>
            <consortium name="The Broad Institute Genomics Platform"/>
            <consortium name="The Broad Institute Genome Sequencing Center for Infectious Disease"/>
            <person name="Wu L."/>
            <person name="Ma J."/>
        </authorList>
    </citation>
    <scope>NUCLEOTIDE SEQUENCE [LARGE SCALE GENOMIC DNA]</scope>
    <source>
        <strain evidence="10">CCUG 49452</strain>
    </source>
</reference>
<dbReference type="Gene3D" id="1.20.120.1530">
    <property type="match status" value="1"/>
</dbReference>
<dbReference type="InterPro" id="IPR004090">
    <property type="entry name" value="Chemotax_Me-accpt_rcpt"/>
</dbReference>
<dbReference type="Pfam" id="PF18947">
    <property type="entry name" value="HAMP_2"/>
    <property type="match status" value="1"/>
</dbReference>
<keyword evidence="3" id="KW-0807">Transducer</keyword>
<organism evidence="9 10">
    <name type="scientific">Giesbergeria sinuosa</name>
    <dbReference type="NCBI Taxonomy" id="80883"/>
    <lineage>
        <taxon>Bacteria</taxon>
        <taxon>Pseudomonadati</taxon>
        <taxon>Pseudomonadota</taxon>
        <taxon>Betaproteobacteria</taxon>
        <taxon>Burkholderiales</taxon>
        <taxon>Comamonadaceae</taxon>
        <taxon>Giesbergeria</taxon>
    </lineage>
</organism>
<sequence>MKFTITKKMGLLAGSALIGIAMLTAMAQHNMDRVFEAANFTSDNTVPALVILADVQKHFLNLRVSANRLIIVNKESDRMELENNIRKDREGILQGLKDYEKTIADEKDKSLFLQVSKIYAEYEPLLLNVTQEVHNGPEGIEKAKAFTMQAGLIGTRLESALEEHFGYNVTMGKKGIADAVATKERALTLSLLIAALTLLTVGMISWVVTRSVLRQLGGEPDEAAHIANRIAVGDLSSKIALRHGDSTSLLAAMQGMTQSIQAVLNDTNVLIQSGADGRLHVRADASKHQGDFKKLVDGINQTLDGITEPIDKVIAVIGDMERGDLTRTVQGHYKGEIKNVQDSVNNMVTKLAQTITEVNTTAETLASATVQVSSTSQALSQAASEQAASVEETSASINEMASSIQQNTDNAKIADSMSAEGSTKAAEGGRAVNDTVVAMKQIAKKIGIIDDIAYQTNLLALNAAIEAARAGEHGKGFAVVAAEVRKLAERSQVAAQEIGQLAVNSVGMAEKAGKLLDEIVPATQKTADVVQEITAASQEQTVGVNQINTAMSQLSQITQQNASASEELAATAEEMSTQAINLQEIMSFFQVGGHSSITPKPTAWKAGKKPGTASAQRTAVAHIASARSNALADTSSPDESHFVRF</sequence>
<keyword evidence="5" id="KW-1133">Transmembrane helix</keyword>
<evidence type="ECO:0000256" key="2">
    <source>
        <dbReference type="ARBA" id="ARBA00029447"/>
    </source>
</evidence>
<evidence type="ECO:0000259" key="8">
    <source>
        <dbReference type="PROSITE" id="PS50885"/>
    </source>
</evidence>
<keyword evidence="5" id="KW-0812">Transmembrane</keyword>
<dbReference type="InterPro" id="IPR004089">
    <property type="entry name" value="MCPsignal_dom"/>
</dbReference>
<dbReference type="RefSeq" id="WP_382434687.1">
    <property type="nucleotide sequence ID" value="NZ_JBHSHJ010000016.1"/>
</dbReference>
<gene>
    <name evidence="9" type="ORF">ACFO6X_15190</name>
</gene>